<keyword evidence="3" id="KW-1185">Reference proteome</keyword>
<protein>
    <submittedName>
        <fullName evidence="2">Uncharacterized protein</fullName>
    </submittedName>
</protein>
<proteinExistence type="predicted"/>
<sequence>MEDQHPANTLTTPTPTPTPRGIGSISLRDIALPESIIIYLEQDSSTLQTMERLYRLGVATKLPVLHRAAMRLEALAAICKSNFAARMLLQATHGPISNQDATALWTETMPELPQPSQYWNVVISLLLSQEDRMALRDALRFVAGLHAFNEAVQALEDGAEKSLYMQLAEKWFAMLTEEEEYVEDEDTEEDIEEN</sequence>
<dbReference type="EMBL" id="LLXE01000329">
    <property type="protein sequence ID" value="KUM57862.1"/>
    <property type="molecule type" value="Genomic_DNA"/>
</dbReference>
<evidence type="ECO:0000313" key="2">
    <source>
        <dbReference type="EMBL" id="KUM57862.1"/>
    </source>
</evidence>
<name>A0A124GQE4_PENFR</name>
<dbReference type="AlphaFoldDB" id="A0A124GQE4"/>
<reference evidence="2 3" key="1">
    <citation type="submission" date="2015-10" db="EMBL/GenBank/DDBJ databases">
        <title>Genome sequencing of Penicillium freii.</title>
        <authorList>
            <person name="Nguyen H.D."/>
            <person name="Visagie C.M."/>
            <person name="Seifert K.A."/>
        </authorList>
    </citation>
    <scope>NUCLEOTIDE SEQUENCE [LARGE SCALE GENOMIC DNA]</scope>
    <source>
        <strain evidence="2 3">DAOM 242723</strain>
    </source>
</reference>
<organism evidence="2 3">
    <name type="scientific">Penicillium freii</name>
    <dbReference type="NCBI Taxonomy" id="48697"/>
    <lineage>
        <taxon>Eukaryota</taxon>
        <taxon>Fungi</taxon>
        <taxon>Dikarya</taxon>
        <taxon>Ascomycota</taxon>
        <taxon>Pezizomycotina</taxon>
        <taxon>Eurotiomycetes</taxon>
        <taxon>Eurotiomycetidae</taxon>
        <taxon>Eurotiales</taxon>
        <taxon>Aspergillaceae</taxon>
        <taxon>Penicillium</taxon>
    </lineage>
</organism>
<comment type="caution">
    <text evidence="2">The sequence shown here is derived from an EMBL/GenBank/DDBJ whole genome shotgun (WGS) entry which is preliminary data.</text>
</comment>
<evidence type="ECO:0000256" key="1">
    <source>
        <dbReference type="SAM" id="MobiDB-lite"/>
    </source>
</evidence>
<accession>A0A124GQE4</accession>
<evidence type="ECO:0000313" key="3">
    <source>
        <dbReference type="Proteomes" id="UP000055045"/>
    </source>
</evidence>
<gene>
    <name evidence="2" type="ORF">ACN42_g9308</name>
</gene>
<dbReference type="Proteomes" id="UP000055045">
    <property type="component" value="Unassembled WGS sequence"/>
</dbReference>
<feature type="region of interest" description="Disordered" evidence="1">
    <location>
        <begin position="1"/>
        <end position="24"/>
    </location>
</feature>